<dbReference type="AlphaFoldDB" id="A0A392RH86"/>
<dbReference type="EMBL" id="LXQA010224826">
    <property type="protein sequence ID" value="MCI35577.1"/>
    <property type="molecule type" value="Genomic_DNA"/>
</dbReference>
<organism evidence="1 2">
    <name type="scientific">Trifolium medium</name>
    <dbReference type="NCBI Taxonomy" id="97028"/>
    <lineage>
        <taxon>Eukaryota</taxon>
        <taxon>Viridiplantae</taxon>
        <taxon>Streptophyta</taxon>
        <taxon>Embryophyta</taxon>
        <taxon>Tracheophyta</taxon>
        <taxon>Spermatophyta</taxon>
        <taxon>Magnoliopsida</taxon>
        <taxon>eudicotyledons</taxon>
        <taxon>Gunneridae</taxon>
        <taxon>Pentapetalae</taxon>
        <taxon>rosids</taxon>
        <taxon>fabids</taxon>
        <taxon>Fabales</taxon>
        <taxon>Fabaceae</taxon>
        <taxon>Papilionoideae</taxon>
        <taxon>50 kb inversion clade</taxon>
        <taxon>NPAAA clade</taxon>
        <taxon>Hologalegina</taxon>
        <taxon>IRL clade</taxon>
        <taxon>Trifolieae</taxon>
        <taxon>Trifolium</taxon>
    </lineage>
</organism>
<keyword evidence="2" id="KW-1185">Reference proteome</keyword>
<comment type="caution">
    <text evidence="1">The sequence shown here is derived from an EMBL/GenBank/DDBJ whole genome shotgun (WGS) entry which is preliminary data.</text>
</comment>
<sequence>MSGRYNISYADPPRRGEDVVPGFFRFWLSGLSCGARSELISPLPLFGGCT</sequence>
<protein>
    <submittedName>
        <fullName evidence="1">Uncharacterized protein</fullName>
    </submittedName>
</protein>
<accession>A0A392RH86</accession>
<feature type="non-terminal residue" evidence="1">
    <location>
        <position position="50"/>
    </location>
</feature>
<evidence type="ECO:0000313" key="2">
    <source>
        <dbReference type="Proteomes" id="UP000265520"/>
    </source>
</evidence>
<proteinExistence type="predicted"/>
<reference evidence="1 2" key="1">
    <citation type="journal article" date="2018" name="Front. Plant Sci.">
        <title>Red Clover (Trifolium pratense) and Zigzag Clover (T. medium) - A Picture of Genomic Similarities and Differences.</title>
        <authorList>
            <person name="Dluhosova J."/>
            <person name="Istvanek J."/>
            <person name="Nedelnik J."/>
            <person name="Repkova J."/>
        </authorList>
    </citation>
    <scope>NUCLEOTIDE SEQUENCE [LARGE SCALE GENOMIC DNA]</scope>
    <source>
        <strain evidence="2">cv. 10/8</strain>
        <tissue evidence="1">Leaf</tissue>
    </source>
</reference>
<name>A0A392RH86_9FABA</name>
<dbReference type="Proteomes" id="UP000265520">
    <property type="component" value="Unassembled WGS sequence"/>
</dbReference>
<evidence type="ECO:0000313" key="1">
    <source>
        <dbReference type="EMBL" id="MCI35577.1"/>
    </source>
</evidence>